<accession>A0AAD5TA02</accession>
<comment type="caution">
    <text evidence="3">The sequence shown here is derived from an EMBL/GenBank/DDBJ whole genome shotgun (WGS) entry which is preliminary data.</text>
</comment>
<dbReference type="GO" id="GO:0005737">
    <property type="term" value="C:cytoplasm"/>
    <property type="evidence" value="ECO:0007669"/>
    <property type="project" value="TreeGrafter"/>
</dbReference>
<dbReference type="Gene3D" id="1.20.5.340">
    <property type="match status" value="1"/>
</dbReference>
<keyword evidence="1" id="KW-0175">Coiled coil</keyword>
<evidence type="ECO:0000313" key="4">
    <source>
        <dbReference type="Proteomes" id="UP001211907"/>
    </source>
</evidence>
<dbReference type="SUPFAM" id="SSF57997">
    <property type="entry name" value="Tropomyosin"/>
    <property type="match status" value="1"/>
</dbReference>
<feature type="coiled-coil region" evidence="1">
    <location>
        <begin position="838"/>
        <end position="900"/>
    </location>
</feature>
<dbReference type="PANTHER" id="PTHR16275:SF8">
    <property type="entry name" value="COILED-COIL DOMAIN-CONTAINING PROTEIN 40"/>
    <property type="match status" value="1"/>
</dbReference>
<dbReference type="GO" id="GO:0035082">
    <property type="term" value="P:axoneme assembly"/>
    <property type="evidence" value="ECO:0007669"/>
    <property type="project" value="InterPro"/>
</dbReference>
<organism evidence="3 4">
    <name type="scientific">Physocladia obscura</name>
    <dbReference type="NCBI Taxonomy" id="109957"/>
    <lineage>
        <taxon>Eukaryota</taxon>
        <taxon>Fungi</taxon>
        <taxon>Fungi incertae sedis</taxon>
        <taxon>Chytridiomycota</taxon>
        <taxon>Chytridiomycota incertae sedis</taxon>
        <taxon>Chytridiomycetes</taxon>
        <taxon>Chytridiales</taxon>
        <taxon>Chytriomycetaceae</taxon>
        <taxon>Physocladia</taxon>
    </lineage>
</organism>
<sequence length="1165" mass="134578">MATAAVNQATSVAALIGLANEKRALPPLPKDSSFNAQSTDIEETEEILRNQYLGLQDSLLASVDRQVLTIQGKLSESDLVLARTRDEKNSMAVDLYKANTQIGKLNDQIYSSHENEARLLLKCKSLESEKEKINSELKSMSEMNLVLVTDLNTTKSRLEEAVENGTKLSEINAAYTSDLKIHTRIEEKIKKELQYADQRRRIAEADLEEQKKLVEKLGSHQTGMVLIMDAQKQETGIANQTISKMHQEINTLKAVNRKMEKQWEESMTAMTKRDQAFQSVEFQKEQIKEDLGEAATVSNALKLELEEATKRLVMKELECKSLEDKNQFLQATVRNLETKQQETRSTLVEAQVAESLYKQERDKVSKHHGIAKEELNRKASTISDLKGKLESLKFEFDSKMRNEVIQLASKREEQVTSMAQVEIENTRREADGRNSELRYSNAELQLQLQEKNQQISELEKEKTGLDRNYHEINRHYIRLYEEAKHLMYDLERKEHDVNALKAKLNELSQNDPTIPFQMSMSKLQKDITIAQTENDNIQKLWVESQKDILKSKNEINRLMDDNIYLRGEQTQLGITDTIKIKTSNEIERAKSKEFEQKMEYSKLCAELKKLQPLVEEYRQKTFNFEKQLIEAKGQIQQEHENAITATTMLKTEIRRLQAERQENKRNGVQEEHSFQSLERKYILAREVTLKLKKERSELQRTCFHLKTKYDEMEKLYFDSQLAAKRMAEKAGRTVGEIATSSQEIFLVQPQSNNLVALQNIKLPPPMWASLATTPRLSGSATSRGDGPLPTENTDADNCESVRESSSMPNSVKDLPDFAAWKLKIESLTTERTYLMHENAILKQRIDELSSKRSKSERTNTDCTNRTTALEKDLKQNQQQLKILTSKLNKAERIAASIEKQLKEAKPNVKIDYSLLIEAEPSTQLMAADATITIQRIYRGFRGRKFANNERVAMHQLALLAYWSTAAIKIQKMYFEKNYKKKVNVTTFDRWKGYWSRKSKFNYYHRKHYLAGIVLKMNETRVKLKEKEKKDREKALQKHHTLEIALIEKLAGQHHHLMGTKAIPGVMKNVQHPDLKNSVFQFGDITACNGKERILTLPPLVKLPERQLRDNRAMKQWIKETVGTNYRKVKIKSTVDYDSLLREEKLVQGPFLVKDFDHKQCITLKI</sequence>
<dbReference type="AlphaFoldDB" id="A0AAD5TA02"/>
<evidence type="ECO:0000256" key="2">
    <source>
        <dbReference type="SAM" id="MobiDB-lite"/>
    </source>
</evidence>
<dbReference type="Proteomes" id="UP001211907">
    <property type="component" value="Unassembled WGS sequence"/>
</dbReference>
<keyword evidence="4" id="KW-1185">Reference proteome</keyword>
<dbReference type="PANTHER" id="PTHR16275">
    <property type="entry name" value="COILED-COIL DOMAIN-CONTAINING PROTEIN 40"/>
    <property type="match status" value="1"/>
</dbReference>
<feature type="compositionally biased region" description="Polar residues" evidence="2">
    <location>
        <begin position="771"/>
        <end position="782"/>
    </location>
</feature>
<reference evidence="3" key="1">
    <citation type="submission" date="2020-05" db="EMBL/GenBank/DDBJ databases">
        <title>Phylogenomic resolution of chytrid fungi.</title>
        <authorList>
            <person name="Stajich J.E."/>
            <person name="Amses K."/>
            <person name="Simmons R."/>
            <person name="Seto K."/>
            <person name="Myers J."/>
            <person name="Bonds A."/>
            <person name="Quandt C.A."/>
            <person name="Barry K."/>
            <person name="Liu P."/>
            <person name="Grigoriev I."/>
            <person name="Longcore J.E."/>
            <person name="James T.Y."/>
        </authorList>
    </citation>
    <scope>NUCLEOTIDE SEQUENCE</scope>
    <source>
        <strain evidence="3">JEL0513</strain>
    </source>
</reference>
<feature type="coiled-coil region" evidence="1">
    <location>
        <begin position="298"/>
        <end position="339"/>
    </location>
</feature>
<gene>
    <name evidence="3" type="primary">SPATA17</name>
    <name evidence="3" type="ORF">HK100_008574</name>
</gene>
<proteinExistence type="predicted"/>
<dbReference type="InterPro" id="IPR037386">
    <property type="entry name" value="CCDC40"/>
</dbReference>
<evidence type="ECO:0000313" key="3">
    <source>
        <dbReference type="EMBL" id="KAJ3140874.1"/>
    </source>
</evidence>
<feature type="coiled-coil region" evidence="1">
    <location>
        <begin position="116"/>
        <end position="143"/>
    </location>
</feature>
<dbReference type="EMBL" id="JADGJH010000042">
    <property type="protein sequence ID" value="KAJ3140874.1"/>
    <property type="molecule type" value="Genomic_DNA"/>
</dbReference>
<name>A0AAD5TA02_9FUNG</name>
<evidence type="ECO:0000256" key="1">
    <source>
        <dbReference type="SAM" id="Coils"/>
    </source>
</evidence>
<feature type="region of interest" description="Disordered" evidence="2">
    <location>
        <begin position="771"/>
        <end position="809"/>
    </location>
</feature>
<feature type="coiled-coil region" evidence="1">
    <location>
        <begin position="434"/>
        <end position="540"/>
    </location>
</feature>
<dbReference type="PROSITE" id="PS50096">
    <property type="entry name" value="IQ"/>
    <property type="match status" value="1"/>
</dbReference>
<protein>
    <submittedName>
        <fullName evidence="3">Spermatogenesis-associated protein 17</fullName>
    </submittedName>
</protein>